<dbReference type="AlphaFoldDB" id="A0A0B4WXZ2"/>
<accession>A0A0B4WXZ2</accession>
<reference evidence="1 2" key="1">
    <citation type="submission" date="2013-11" db="EMBL/GenBank/DDBJ databases">
        <title>Complete genome sequence of Rhizobium gallicum bv. gallicum R602.</title>
        <authorList>
            <person name="Bustos P."/>
            <person name="Santamaria R.I."/>
            <person name="Lozano L."/>
            <person name="Acosta J.L."/>
            <person name="Ormeno-Orrillo E."/>
            <person name="Rogel M.A."/>
            <person name="Romero D."/>
            <person name="Cevallos M.A."/>
            <person name="Martinez-Romero E."/>
            <person name="Gonzalez V."/>
        </authorList>
    </citation>
    <scope>NUCLEOTIDE SEQUENCE [LARGE SCALE GENOMIC DNA]</scope>
    <source>
        <strain evidence="1 2">R602</strain>
    </source>
</reference>
<evidence type="ECO:0000313" key="2">
    <source>
        <dbReference type="Proteomes" id="UP000031368"/>
    </source>
</evidence>
<dbReference type="Proteomes" id="UP000031368">
    <property type="component" value="Chromosome"/>
</dbReference>
<name>A0A0B4WXZ2_9HYPH</name>
<proteinExistence type="predicted"/>
<dbReference type="EMBL" id="CP006877">
    <property type="protein sequence ID" value="AJD40444.1"/>
    <property type="molecule type" value="Genomic_DNA"/>
</dbReference>
<sequence length="88" mass="9975">MNASSIFAATVYIGRMMAQMADEIIPNDFPELKSLLMDRDPLCAISAKEAFALYERNWRFVDVRKLTEHEAQLVRELASVYGHGVVLV</sequence>
<evidence type="ECO:0000313" key="1">
    <source>
        <dbReference type="EMBL" id="AJD40444.1"/>
    </source>
</evidence>
<organism evidence="1 2">
    <name type="scientific">Rhizobium gallicum bv. gallicum R602sp</name>
    <dbReference type="NCBI Taxonomy" id="1041138"/>
    <lineage>
        <taxon>Bacteria</taxon>
        <taxon>Pseudomonadati</taxon>
        <taxon>Pseudomonadota</taxon>
        <taxon>Alphaproteobacteria</taxon>
        <taxon>Hyphomicrobiales</taxon>
        <taxon>Rhizobiaceae</taxon>
        <taxon>Rhizobium/Agrobacterium group</taxon>
        <taxon>Rhizobium</taxon>
    </lineage>
</organism>
<keyword evidence="2" id="KW-1185">Reference proteome</keyword>
<dbReference type="KEGG" id="rga:RGR602_CH01086"/>
<protein>
    <submittedName>
        <fullName evidence="1">Uncharacterized protein</fullName>
    </submittedName>
</protein>
<dbReference type="HOGENOM" id="CLU_179249_1_0_5"/>
<gene>
    <name evidence="1" type="ORF">RGR602_CH01086</name>
</gene>